<evidence type="ECO:0000313" key="2">
    <source>
        <dbReference type="EMBL" id="JAE24054.1"/>
    </source>
</evidence>
<reference evidence="2" key="2">
    <citation type="journal article" date="2015" name="Data Brief">
        <title>Shoot transcriptome of the giant reed, Arundo donax.</title>
        <authorList>
            <person name="Barrero R.A."/>
            <person name="Guerrero F.D."/>
            <person name="Moolhuijzen P."/>
            <person name="Goolsby J.A."/>
            <person name="Tidwell J."/>
            <person name="Bellgard S.E."/>
            <person name="Bellgard M.I."/>
        </authorList>
    </citation>
    <scope>NUCLEOTIDE SEQUENCE</scope>
    <source>
        <tissue evidence="2">Shoot tissue taken approximately 20 cm above the soil surface</tissue>
    </source>
</reference>
<proteinExistence type="predicted"/>
<organism evidence="2">
    <name type="scientific">Arundo donax</name>
    <name type="common">Giant reed</name>
    <name type="synonym">Donax arundinaceus</name>
    <dbReference type="NCBI Taxonomy" id="35708"/>
    <lineage>
        <taxon>Eukaryota</taxon>
        <taxon>Viridiplantae</taxon>
        <taxon>Streptophyta</taxon>
        <taxon>Embryophyta</taxon>
        <taxon>Tracheophyta</taxon>
        <taxon>Spermatophyta</taxon>
        <taxon>Magnoliopsida</taxon>
        <taxon>Liliopsida</taxon>
        <taxon>Poales</taxon>
        <taxon>Poaceae</taxon>
        <taxon>PACMAD clade</taxon>
        <taxon>Arundinoideae</taxon>
        <taxon>Arundineae</taxon>
        <taxon>Arundo</taxon>
    </lineage>
</organism>
<feature type="compositionally biased region" description="Basic residues" evidence="1">
    <location>
        <begin position="9"/>
        <end position="24"/>
    </location>
</feature>
<protein>
    <submittedName>
        <fullName evidence="2">Uncharacterized protein</fullName>
    </submittedName>
</protein>
<dbReference type="AlphaFoldDB" id="A0A0A9GKW3"/>
<dbReference type="EMBL" id="GBRH01173842">
    <property type="protein sequence ID" value="JAE24054.1"/>
    <property type="molecule type" value="Transcribed_RNA"/>
</dbReference>
<sequence length="24" mass="2750">MGDAPGRAHERRRRQRGRRPSGCS</sequence>
<name>A0A0A9GKW3_ARUDO</name>
<feature type="region of interest" description="Disordered" evidence="1">
    <location>
        <begin position="1"/>
        <end position="24"/>
    </location>
</feature>
<evidence type="ECO:0000256" key="1">
    <source>
        <dbReference type="SAM" id="MobiDB-lite"/>
    </source>
</evidence>
<accession>A0A0A9GKW3</accession>
<reference evidence="2" key="1">
    <citation type="submission" date="2014-09" db="EMBL/GenBank/DDBJ databases">
        <authorList>
            <person name="Magalhaes I.L.F."/>
            <person name="Oliveira U."/>
            <person name="Santos F.R."/>
            <person name="Vidigal T.H.D.A."/>
            <person name="Brescovit A.D."/>
            <person name="Santos A.J."/>
        </authorList>
    </citation>
    <scope>NUCLEOTIDE SEQUENCE</scope>
    <source>
        <tissue evidence="2">Shoot tissue taken approximately 20 cm above the soil surface</tissue>
    </source>
</reference>